<dbReference type="GO" id="GO:0016628">
    <property type="term" value="F:oxidoreductase activity, acting on the CH-CH group of donors, NAD or NADP as acceptor"/>
    <property type="evidence" value="ECO:0007669"/>
    <property type="project" value="UniProtKB-ARBA"/>
</dbReference>
<gene>
    <name evidence="5" type="ORF">GTW20_11885</name>
</gene>
<evidence type="ECO:0000256" key="3">
    <source>
        <dbReference type="ARBA" id="ARBA00023002"/>
    </source>
</evidence>
<dbReference type="RefSeq" id="WP_161110964.1">
    <property type="nucleotide sequence ID" value="NZ_JBEYHW010000008.1"/>
</dbReference>
<sequence>MSTARNLTNPLLTAYELGPIRLPNRVLMAPMTRLRADRDGVPGDLMVSYYAQRAGAGLIVSEGITPSVEGRQYLTEPGLHTEAQVEGWRRVTTAVHEAGGRIFAQIMHAGRGGHPDNRPDHGVPTAPSAVGRTALVHTLDGKVEPVVPRAMTLEEVERTVEDHAEAARAAVRAGFDGVELHGANGYLIHQFLADNTNLRTDRYGGDVAGRIRFAVEVAEATADAIGADRVGIRLSPGNPEAEMVEADPTPVYRSLLSALSPLGLAYLHVADVRDHPALDEARRHWNGTLVGNTGEHVETTQEGAAALIAEGRADLVSIGRPYISNPDVVERIADGFPWEPIAEKDFHYTSGPHGYVDYPDRFSRRADLVAPLS</sequence>
<dbReference type="Gene3D" id="3.20.20.70">
    <property type="entry name" value="Aldolase class I"/>
    <property type="match status" value="1"/>
</dbReference>
<name>A0A7K2IST5_9ACTN</name>
<dbReference type="InterPro" id="IPR001155">
    <property type="entry name" value="OxRdtase_FMN_N"/>
</dbReference>
<evidence type="ECO:0000313" key="6">
    <source>
        <dbReference type="Proteomes" id="UP000467124"/>
    </source>
</evidence>
<comment type="similarity">
    <text evidence="2">Belongs to the NADH:flavin oxidoreductase/NADH oxidase family.</text>
</comment>
<comment type="cofactor">
    <cofactor evidence="1">
        <name>FMN</name>
        <dbReference type="ChEBI" id="CHEBI:58210"/>
    </cofactor>
</comment>
<dbReference type="FunFam" id="3.20.20.70:FF:000059">
    <property type="entry name" value="N-ethylmaleimide reductase, FMN-linked"/>
    <property type="match status" value="1"/>
</dbReference>
<organism evidence="5 6">
    <name type="scientific">Nocardiopsis alba</name>
    <dbReference type="NCBI Taxonomy" id="53437"/>
    <lineage>
        <taxon>Bacteria</taxon>
        <taxon>Bacillati</taxon>
        <taxon>Actinomycetota</taxon>
        <taxon>Actinomycetes</taxon>
        <taxon>Streptosporangiales</taxon>
        <taxon>Nocardiopsidaceae</taxon>
        <taxon>Nocardiopsis</taxon>
    </lineage>
</organism>
<evidence type="ECO:0000256" key="1">
    <source>
        <dbReference type="ARBA" id="ARBA00001917"/>
    </source>
</evidence>
<evidence type="ECO:0000256" key="2">
    <source>
        <dbReference type="ARBA" id="ARBA00005979"/>
    </source>
</evidence>
<dbReference type="GO" id="GO:0010181">
    <property type="term" value="F:FMN binding"/>
    <property type="evidence" value="ECO:0007669"/>
    <property type="project" value="InterPro"/>
</dbReference>
<dbReference type="AlphaFoldDB" id="A0A7K2IST5"/>
<protein>
    <submittedName>
        <fullName evidence="5">Alkene reductase</fullName>
    </submittedName>
</protein>
<evidence type="ECO:0000259" key="4">
    <source>
        <dbReference type="Pfam" id="PF00724"/>
    </source>
</evidence>
<dbReference type="PANTHER" id="PTHR22893:SF91">
    <property type="entry name" value="NADPH DEHYDROGENASE 2-RELATED"/>
    <property type="match status" value="1"/>
</dbReference>
<feature type="domain" description="NADH:flavin oxidoreductase/NADH oxidase N-terminal" evidence="4">
    <location>
        <begin position="16"/>
        <end position="337"/>
    </location>
</feature>
<evidence type="ECO:0000313" key="5">
    <source>
        <dbReference type="EMBL" id="MYR32946.1"/>
    </source>
</evidence>
<dbReference type="PANTHER" id="PTHR22893">
    <property type="entry name" value="NADH OXIDOREDUCTASE-RELATED"/>
    <property type="match status" value="1"/>
</dbReference>
<dbReference type="GO" id="GO:0005829">
    <property type="term" value="C:cytosol"/>
    <property type="evidence" value="ECO:0007669"/>
    <property type="project" value="UniProtKB-ARBA"/>
</dbReference>
<reference evidence="5 6" key="1">
    <citation type="journal article" date="2019" name="Nat. Commun.">
        <title>The antimicrobial potential of Streptomyces from insect microbiomes.</title>
        <authorList>
            <person name="Chevrette M.G."/>
            <person name="Carlson C.M."/>
            <person name="Ortega H.E."/>
            <person name="Thomas C."/>
            <person name="Ananiev G.E."/>
            <person name="Barns K.J."/>
            <person name="Book A.J."/>
            <person name="Cagnazzo J."/>
            <person name="Carlos C."/>
            <person name="Flanigan W."/>
            <person name="Grubbs K.J."/>
            <person name="Horn H.A."/>
            <person name="Hoffmann F.M."/>
            <person name="Klassen J.L."/>
            <person name="Knack J.J."/>
            <person name="Lewin G.R."/>
            <person name="McDonald B.R."/>
            <person name="Muller L."/>
            <person name="Melo W.G.P."/>
            <person name="Pinto-Tomas A.A."/>
            <person name="Schmitz A."/>
            <person name="Wendt-Pienkowski E."/>
            <person name="Wildman S."/>
            <person name="Zhao M."/>
            <person name="Zhang F."/>
            <person name="Bugni T.S."/>
            <person name="Andes D.R."/>
            <person name="Pupo M.T."/>
            <person name="Currie C.R."/>
        </authorList>
    </citation>
    <scope>NUCLEOTIDE SEQUENCE [LARGE SCALE GENOMIC DNA]</scope>
    <source>
        <strain evidence="5 6">SID5840</strain>
    </source>
</reference>
<dbReference type="Proteomes" id="UP000467124">
    <property type="component" value="Unassembled WGS sequence"/>
</dbReference>
<keyword evidence="3" id="KW-0560">Oxidoreductase</keyword>
<dbReference type="Pfam" id="PF00724">
    <property type="entry name" value="Oxidored_FMN"/>
    <property type="match status" value="1"/>
</dbReference>
<dbReference type="CDD" id="cd02933">
    <property type="entry name" value="OYE_like_FMN"/>
    <property type="match status" value="1"/>
</dbReference>
<dbReference type="InterPro" id="IPR045247">
    <property type="entry name" value="Oye-like"/>
</dbReference>
<dbReference type="InterPro" id="IPR013785">
    <property type="entry name" value="Aldolase_TIM"/>
</dbReference>
<accession>A0A7K2IST5</accession>
<proteinExistence type="inferred from homology"/>
<comment type="caution">
    <text evidence="5">The sequence shown here is derived from an EMBL/GenBank/DDBJ whole genome shotgun (WGS) entry which is preliminary data.</text>
</comment>
<dbReference type="EMBL" id="WWHY01000001">
    <property type="protein sequence ID" value="MYR32946.1"/>
    <property type="molecule type" value="Genomic_DNA"/>
</dbReference>
<dbReference type="SUPFAM" id="SSF51395">
    <property type="entry name" value="FMN-linked oxidoreductases"/>
    <property type="match status" value="1"/>
</dbReference>